<dbReference type="AlphaFoldDB" id="A0A0C9ZMP1"/>
<gene>
    <name evidence="3" type="ORF">PISMIDRAFT_6055</name>
</gene>
<dbReference type="InterPro" id="IPR059025">
    <property type="entry name" value="STB6_N"/>
</dbReference>
<dbReference type="STRING" id="765257.A0A0C9ZMP1"/>
<feature type="compositionally biased region" description="Basic and acidic residues" evidence="1">
    <location>
        <begin position="1052"/>
        <end position="1069"/>
    </location>
</feature>
<proteinExistence type="predicted"/>
<evidence type="ECO:0000259" key="2">
    <source>
        <dbReference type="Pfam" id="PF25995"/>
    </source>
</evidence>
<feature type="region of interest" description="Disordered" evidence="1">
    <location>
        <begin position="1130"/>
        <end position="1151"/>
    </location>
</feature>
<feature type="region of interest" description="Disordered" evidence="1">
    <location>
        <begin position="1052"/>
        <end position="1103"/>
    </location>
</feature>
<dbReference type="InterPro" id="IPR038919">
    <property type="entry name" value="STB2/STB2"/>
</dbReference>
<dbReference type="PANTHER" id="PTHR31011:SF2">
    <property type="entry name" value="PROTEIN STB2-RELATED"/>
    <property type="match status" value="1"/>
</dbReference>
<feature type="domain" description="STB6-like N-terminal" evidence="2">
    <location>
        <begin position="78"/>
        <end position="206"/>
    </location>
</feature>
<dbReference type="EMBL" id="KN833686">
    <property type="protein sequence ID" value="KIK30706.1"/>
    <property type="molecule type" value="Genomic_DNA"/>
</dbReference>
<feature type="compositionally biased region" description="Basic and acidic residues" evidence="1">
    <location>
        <begin position="1080"/>
        <end position="1092"/>
    </location>
</feature>
<feature type="region of interest" description="Disordered" evidence="1">
    <location>
        <begin position="778"/>
        <end position="826"/>
    </location>
</feature>
<feature type="compositionally biased region" description="Polar residues" evidence="1">
    <location>
        <begin position="48"/>
        <end position="60"/>
    </location>
</feature>
<evidence type="ECO:0000313" key="4">
    <source>
        <dbReference type="Proteomes" id="UP000054018"/>
    </source>
</evidence>
<feature type="compositionally biased region" description="Low complexity" evidence="1">
    <location>
        <begin position="33"/>
        <end position="43"/>
    </location>
</feature>
<reference evidence="4" key="2">
    <citation type="submission" date="2015-01" db="EMBL/GenBank/DDBJ databases">
        <title>Evolutionary Origins and Diversification of the Mycorrhizal Mutualists.</title>
        <authorList>
            <consortium name="DOE Joint Genome Institute"/>
            <consortium name="Mycorrhizal Genomics Consortium"/>
            <person name="Kohler A."/>
            <person name="Kuo A."/>
            <person name="Nagy L.G."/>
            <person name="Floudas D."/>
            <person name="Copeland A."/>
            <person name="Barry K.W."/>
            <person name="Cichocki N."/>
            <person name="Veneault-Fourrey C."/>
            <person name="LaButti K."/>
            <person name="Lindquist E.A."/>
            <person name="Lipzen A."/>
            <person name="Lundell T."/>
            <person name="Morin E."/>
            <person name="Murat C."/>
            <person name="Riley R."/>
            <person name="Ohm R."/>
            <person name="Sun H."/>
            <person name="Tunlid A."/>
            <person name="Henrissat B."/>
            <person name="Grigoriev I.V."/>
            <person name="Hibbett D.S."/>
            <person name="Martin F."/>
        </authorList>
    </citation>
    <scope>NUCLEOTIDE SEQUENCE [LARGE SCALE GENOMIC DNA]</scope>
    <source>
        <strain evidence="4">441</strain>
    </source>
</reference>
<name>A0A0C9ZMP1_9AGAM</name>
<evidence type="ECO:0000256" key="1">
    <source>
        <dbReference type="SAM" id="MobiDB-lite"/>
    </source>
</evidence>
<feature type="region of interest" description="Disordered" evidence="1">
    <location>
        <begin position="33"/>
        <end position="60"/>
    </location>
</feature>
<dbReference type="GO" id="GO:0070822">
    <property type="term" value="C:Sin3-type complex"/>
    <property type="evidence" value="ECO:0007669"/>
    <property type="project" value="TreeGrafter"/>
</dbReference>
<evidence type="ECO:0000313" key="3">
    <source>
        <dbReference type="EMBL" id="KIK30706.1"/>
    </source>
</evidence>
<dbReference type="Proteomes" id="UP000054018">
    <property type="component" value="Unassembled WGS sequence"/>
</dbReference>
<dbReference type="PANTHER" id="PTHR31011">
    <property type="entry name" value="PROTEIN STB2-RELATED"/>
    <property type="match status" value="1"/>
</dbReference>
<dbReference type="Pfam" id="PF25995">
    <property type="entry name" value="STB6_N"/>
    <property type="match status" value="1"/>
</dbReference>
<dbReference type="OrthoDB" id="19806at2759"/>
<reference evidence="3 4" key="1">
    <citation type="submission" date="2014-04" db="EMBL/GenBank/DDBJ databases">
        <authorList>
            <consortium name="DOE Joint Genome Institute"/>
            <person name="Kuo A."/>
            <person name="Kohler A."/>
            <person name="Costa M.D."/>
            <person name="Nagy L.G."/>
            <person name="Floudas D."/>
            <person name="Copeland A."/>
            <person name="Barry K.W."/>
            <person name="Cichocki N."/>
            <person name="Veneault-Fourrey C."/>
            <person name="LaButti K."/>
            <person name="Lindquist E.A."/>
            <person name="Lipzen A."/>
            <person name="Lundell T."/>
            <person name="Morin E."/>
            <person name="Murat C."/>
            <person name="Sun H."/>
            <person name="Tunlid A."/>
            <person name="Henrissat B."/>
            <person name="Grigoriev I.V."/>
            <person name="Hibbett D.S."/>
            <person name="Martin F."/>
            <person name="Nordberg H.P."/>
            <person name="Cantor M.N."/>
            <person name="Hua S.X."/>
        </authorList>
    </citation>
    <scope>NUCLEOTIDE SEQUENCE [LARGE SCALE GENOMIC DNA]</scope>
    <source>
        <strain evidence="3 4">441</strain>
    </source>
</reference>
<protein>
    <recommendedName>
        <fullName evidence="2">STB6-like N-terminal domain-containing protein</fullName>
    </recommendedName>
</protein>
<feature type="compositionally biased region" description="Basic residues" evidence="1">
    <location>
        <begin position="245"/>
        <end position="257"/>
    </location>
</feature>
<feature type="region of interest" description="Disordered" evidence="1">
    <location>
        <begin position="237"/>
        <end position="257"/>
    </location>
</feature>
<dbReference type="HOGENOM" id="CLU_010710_0_0_1"/>
<accession>A0A0C9ZMP1</accession>
<sequence>MASTATAEVGRQLRLLMPTVRVPNSTNVHSIFPPSSVSVPTRSPRMKQPSSKLIRSRSGSAAATMEKGAMVVEVEGDGQRWIGHKFRFEIVVERMELTGYQVYAVEKWIVERNRPMTLLTVYTGDPSHKARMIVTALSPMAELAYPEAVAEFTAAVQHLRKQIPQGTLMVTSLAHFRSDYTIVHIPDGDFLAVKDRLYSNINLLRMGCSGRGAVTLDEPSETTKDRFKSMYLLSDAPPSASAYKSRSHSRAHSRAHSHPATLLSLAPGVAEGPHFLASSNQPSVVSLHHSNTSRASALVMTSSSRNPHFASCVLELVKLVQASLAICGLFPLPSPLVLDGLLCDVTVEGLRRWGAEIGENIPGVEATERLADPNMISLLLSFVLSARNKLSTLIQGVPKDPFLHPHEFLVVLASYVHTHSLGGYSSVTQPAGALASADAALVSAALLPSTTVFSLPSNPGPSGSSTRASASLSPNNSTPVYLTFHLHNTILSAHERIRHADSRRVHRVLLSKLDVGPTSEEDVTDEEKKGLGGRVMGLVSRTNVGAGGIVSPISDLGSLMRTVLSGRDREREREKDRGNRDAENWKERVGSVDEKEKVAGSLRALWGGKVEALVRMRERAEGRWIHPACNDREREYVANWKDKDKRTHSDIEDPVLKSNGEDDLALGGVWSGKVQKKLEMWAGINRSKRSVDLSGSGKLAGRTSSVVIPLSAQSSSSGHVYPASEVKGLGLPTLALPQNDGGVDEDELLPSSEQVSPICSFPSLAHGSADVSSANLVGADIPKHSSGKHVREPRATSSVQVPSTRGEPRPGGGNSKSSNPEGKELGRPIGWGCGRILEEVGKIEQNGGKLCRRHSFHDLESVRNTPVLRVEWMQIDVELCGQILIMRRREAHLGGVIECLEYLTNTLSRTNASLRTAYKIHEPIMKTLTRTAIAQDALSSQSVYTPIESASTVGSPSSLASILQMLPSLPPVAALQYETAQLRVGEMWAGTRALRAKVWELRAKVFGDGLATSTNTSIGADGSTRLRRRPSRIRERDRRLVQWALDGNKRLVDANGRTEQEAEEDRRAAGSDTDAESFYEGERTETESEGGHEGVSGRAEEEEERQWVMPMWLLRMLTSWGSRLGFLRRGGPGAAVGDSRDVSRSSGGTVG</sequence>
<organism evidence="3 4">
    <name type="scientific">Pisolithus microcarpus 441</name>
    <dbReference type="NCBI Taxonomy" id="765257"/>
    <lineage>
        <taxon>Eukaryota</taxon>
        <taxon>Fungi</taxon>
        <taxon>Dikarya</taxon>
        <taxon>Basidiomycota</taxon>
        <taxon>Agaricomycotina</taxon>
        <taxon>Agaricomycetes</taxon>
        <taxon>Agaricomycetidae</taxon>
        <taxon>Boletales</taxon>
        <taxon>Sclerodermatineae</taxon>
        <taxon>Pisolithaceae</taxon>
        <taxon>Pisolithus</taxon>
    </lineage>
</organism>
<feature type="region of interest" description="Disordered" evidence="1">
    <location>
        <begin position="1012"/>
        <end position="1031"/>
    </location>
</feature>
<keyword evidence="4" id="KW-1185">Reference proteome</keyword>
<feature type="region of interest" description="Disordered" evidence="1">
    <location>
        <begin position="566"/>
        <end position="588"/>
    </location>
</feature>